<dbReference type="Pfam" id="PF04082">
    <property type="entry name" value="Fungal_trans"/>
    <property type="match status" value="1"/>
</dbReference>
<dbReference type="GO" id="GO:0006351">
    <property type="term" value="P:DNA-templated transcription"/>
    <property type="evidence" value="ECO:0007669"/>
    <property type="project" value="InterPro"/>
</dbReference>
<dbReference type="AlphaFoldDB" id="A0A0C3RX17"/>
<keyword evidence="2" id="KW-0479">Metal-binding</keyword>
<name>A0A0C3RX17_PHLG1</name>
<keyword evidence="4" id="KW-0804">Transcription</keyword>
<dbReference type="SMART" id="SM00906">
    <property type="entry name" value="Fungal_trans"/>
    <property type="match status" value="1"/>
</dbReference>
<dbReference type="InterPro" id="IPR007219">
    <property type="entry name" value="XnlR_reg_dom"/>
</dbReference>
<dbReference type="GO" id="GO:0003677">
    <property type="term" value="F:DNA binding"/>
    <property type="evidence" value="ECO:0007669"/>
    <property type="project" value="InterPro"/>
</dbReference>
<dbReference type="Proteomes" id="UP000053257">
    <property type="component" value="Unassembled WGS sequence"/>
</dbReference>
<dbReference type="InterPro" id="IPR050815">
    <property type="entry name" value="TF_fung"/>
</dbReference>
<dbReference type="PANTHER" id="PTHR47338">
    <property type="entry name" value="ZN(II)2CYS6 TRANSCRIPTION FACTOR (EUROFUNG)-RELATED"/>
    <property type="match status" value="1"/>
</dbReference>
<dbReference type="PANTHER" id="PTHR47338:SF29">
    <property type="entry name" value="ZN(2)-C6 FUNGAL-TYPE DOMAIN-CONTAINING PROTEIN"/>
    <property type="match status" value="1"/>
</dbReference>
<dbReference type="HOGENOM" id="CLU_009416_0_0_1"/>
<evidence type="ECO:0000259" key="6">
    <source>
        <dbReference type="SMART" id="SM00906"/>
    </source>
</evidence>
<evidence type="ECO:0000256" key="3">
    <source>
        <dbReference type="ARBA" id="ARBA00023015"/>
    </source>
</evidence>
<evidence type="ECO:0000313" key="7">
    <source>
        <dbReference type="EMBL" id="KIP06281.1"/>
    </source>
</evidence>
<evidence type="ECO:0000256" key="2">
    <source>
        <dbReference type="ARBA" id="ARBA00022723"/>
    </source>
</evidence>
<evidence type="ECO:0000256" key="5">
    <source>
        <dbReference type="ARBA" id="ARBA00023242"/>
    </source>
</evidence>
<comment type="subcellular location">
    <subcellularLocation>
        <location evidence="1">Nucleus</location>
    </subcellularLocation>
</comment>
<evidence type="ECO:0000256" key="4">
    <source>
        <dbReference type="ARBA" id="ARBA00023163"/>
    </source>
</evidence>
<dbReference type="GO" id="GO:0000981">
    <property type="term" value="F:DNA-binding transcription factor activity, RNA polymerase II-specific"/>
    <property type="evidence" value="ECO:0007669"/>
    <property type="project" value="InterPro"/>
</dbReference>
<proteinExistence type="predicted"/>
<evidence type="ECO:0000256" key="1">
    <source>
        <dbReference type="ARBA" id="ARBA00004123"/>
    </source>
</evidence>
<evidence type="ECO:0000313" key="8">
    <source>
        <dbReference type="Proteomes" id="UP000053257"/>
    </source>
</evidence>
<dbReference type="GO" id="GO:0008270">
    <property type="term" value="F:zinc ion binding"/>
    <property type="evidence" value="ECO:0007669"/>
    <property type="project" value="InterPro"/>
</dbReference>
<accession>A0A0C3RX17</accession>
<feature type="domain" description="Xylanolytic transcriptional activator regulatory" evidence="6">
    <location>
        <begin position="186"/>
        <end position="280"/>
    </location>
</feature>
<dbReference type="CDD" id="cd12148">
    <property type="entry name" value="fungal_TF_MHR"/>
    <property type="match status" value="1"/>
</dbReference>
<sequence length="585" mass="65607">MSVDGWGVSSVDPTQPQHSPLEFALTTTQTYTTVTQDFQVMPSSWPPNLPNPEVTRHLVHAFFAFFVHAGRLFHGPTFLALLDLSPTDPRFPSAATLHTICAVGSMFTADIAPTPVHTGQGFPYEIFTGRWRRRAVRPDSFAEQQIAFAKVEIESNIELGERLFEGVQAQVLVTWFFLHQGRWAECFISAGLALRYASACGLSKEEPFKPKPPRKALLLKAGKHGDLLPEPQTHTEEEVRRNVFWLAYAMERAASSGSSYAMELDDNDICQLLPLRGDYFDLGKHVPLEERQFSHARNVLLQNPPGQTDSFILYIKSLMLMSRIKSFNLRYRGRHYAGETEFYPAVSSPDGESGTYDVRQSPRFRELEQLVCQFRESWPPHLKDPIQDGVVDPHLYAACVISHLAPILLHDSHMSLDSPMDVSVVVSYKATREILDLIYAISSTSYDVSLLDQAALLGWDKACRNLIEFLRVAINTNNFEQVFSLHSEICFIHAMMAKAGERMPVAYRYKKVIYDTLAQHCGEQFVEPLPETSYHRPGYVAPGESAYADPAPSMASLVNNLLTYDGFSAPKEAIGPMTASTSCVF</sequence>
<keyword evidence="8" id="KW-1185">Reference proteome</keyword>
<protein>
    <recommendedName>
        <fullName evidence="6">Xylanolytic transcriptional activator regulatory domain-containing protein</fullName>
    </recommendedName>
</protein>
<reference evidence="7 8" key="1">
    <citation type="journal article" date="2014" name="PLoS Genet.">
        <title>Analysis of the Phlebiopsis gigantea genome, transcriptome and secretome provides insight into its pioneer colonization strategies of wood.</title>
        <authorList>
            <person name="Hori C."/>
            <person name="Ishida T."/>
            <person name="Igarashi K."/>
            <person name="Samejima M."/>
            <person name="Suzuki H."/>
            <person name="Master E."/>
            <person name="Ferreira P."/>
            <person name="Ruiz-Duenas F.J."/>
            <person name="Held B."/>
            <person name="Canessa P."/>
            <person name="Larrondo L.F."/>
            <person name="Schmoll M."/>
            <person name="Druzhinina I.S."/>
            <person name="Kubicek C.P."/>
            <person name="Gaskell J.A."/>
            <person name="Kersten P."/>
            <person name="St John F."/>
            <person name="Glasner J."/>
            <person name="Sabat G."/>
            <person name="Splinter BonDurant S."/>
            <person name="Syed K."/>
            <person name="Yadav J."/>
            <person name="Mgbeahuruike A.C."/>
            <person name="Kovalchuk A."/>
            <person name="Asiegbu F.O."/>
            <person name="Lackner G."/>
            <person name="Hoffmeister D."/>
            <person name="Rencoret J."/>
            <person name="Gutierrez A."/>
            <person name="Sun H."/>
            <person name="Lindquist E."/>
            <person name="Barry K."/>
            <person name="Riley R."/>
            <person name="Grigoriev I.V."/>
            <person name="Henrissat B."/>
            <person name="Kues U."/>
            <person name="Berka R.M."/>
            <person name="Martinez A.T."/>
            <person name="Covert S.F."/>
            <person name="Blanchette R.A."/>
            <person name="Cullen D."/>
        </authorList>
    </citation>
    <scope>NUCLEOTIDE SEQUENCE [LARGE SCALE GENOMIC DNA]</scope>
    <source>
        <strain evidence="7 8">11061_1 CR5-6</strain>
    </source>
</reference>
<gene>
    <name evidence="7" type="ORF">PHLGIDRAFT_107115</name>
</gene>
<dbReference type="EMBL" id="KN840521">
    <property type="protein sequence ID" value="KIP06281.1"/>
    <property type="molecule type" value="Genomic_DNA"/>
</dbReference>
<keyword evidence="5" id="KW-0539">Nucleus</keyword>
<organism evidence="7 8">
    <name type="scientific">Phlebiopsis gigantea (strain 11061_1 CR5-6)</name>
    <name type="common">White-rot fungus</name>
    <name type="synonym">Peniophora gigantea</name>
    <dbReference type="NCBI Taxonomy" id="745531"/>
    <lineage>
        <taxon>Eukaryota</taxon>
        <taxon>Fungi</taxon>
        <taxon>Dikarya</taxon>
        <taxon>Basidiomycota</taxon>
        <taxon>Agaricomycotina</taxon>
        <taxon>Agaricomycetes</taxon>
        <taxon>Polyporales</taxon>
        <taxon>Phanerochaetaceae</taxon>
        <taxon>Phlebiopsis</taxon>
    </lineage>
</organism>
<dbReference type="OrthoDB" id="39175at2759"/>
<dbReference type="GO" id="GO:0005634">
    <property type="term" value="C:nucleus"/>
    <property type="evidence" value="ECO:0007669"/>
    <property type="project" value="UniProtKB-SubCell"/>
</dbReference>
<keyword evidence="3" id="KW-0805">Transcription regulation</keyword>